<evidence type="ECO:0000313" key="13">
    <source>
        <dbReference type="EMBL" id="QDG53725.1"/>
    </source>
</evidence>
<feature type="domain" description="Proline dehydrogenase" evidence="11">
    <location>
        <begin position="131"/>
        <end position="431"/>
    </location>
</feature>
<dbReference type="InterPro" id="IPR016161">
    <property type="entry name" value="Ald_DH/histidinol_DH"/>
</dbReference>
<comment type="pathway">
    <text evidence="1">Amino-acid degradation; L-proline degradation into L-glutamate; L-glutamate from L-proline: step 2/2.</text>
</comment>
<dbReference type="FunFam" id="3.40.309.10:FF:000005">
    <property type="entry name" value="1-pyrroline-5-carboxylate dehydrogenase 1"/>
    <property type="match status" value="1"/>
</dbReference>
<evidence type="ECO:0000313" key="14">
    <source>
        <dbReference type="Proteomes" id="UP000315995"/>
    </source>
</evidence>
<dbReference type="InterPro" id="IPR005932">
    <property type="entry name" value="RocA"/>
</dbReference>
<dbReference type="GO" id="GO:0004657">
    <property type="term" value="F:proline dehydrogenase activity"/>
    <property type="evidence" value="ECO:0007669"/>
    <property type="project" value="InterPro"/>
</dbReference>
<evidence type="ECO:0000259" key="11">
    <source>
        <dbReference type="Pfam" id="PF01619"/>
    </source>
</evidence>
<dbReference type="InterPro" id="IPR041514">
    <property type="entry name" value="PutA_N"/>
</dbReference>
<dbReference type="RefSeq" id="WP_141200179.1">
    <property type="nucleotide sequence ID" value="NZ_CP041186.1"/>
</dbReference>
<dbReference type="CDD" id="cd07124">
    <property type="entry name" value="ALDH_PutA-P5CDH-RocA"/>
    <property type="match status" value="1"/>
</dbReference>
<name>A0A4Y6Q165_PERCE</name>
<evidence type="ECO:0000256" key="7">
    <source>
        <dbReference type="ARBA" id="ARBA00061617"/>
    </source>
</evidence>
<dbReference type="OrthoDB" id="9762913at2"/>
<evidence type="ECO:0000259" key="10">
    <source>
        <dbReference type="Pfam" id="PF00171"/>
    </source>
</evidence>
<dbReference type="PANTHER" id="PTHR42862">
    <property type="entry name" value="DELTA-1-PYRROLINE-5-CARBOXYLATE DEHYDROGENASE 1, ISOFORM A-RELATED"/>
    <property type="match status" value="1"/>
</dbReference>
<dbReference type="Gene3D" id="3.40.605.10">
    <property type="entry name" value="Aldehyde Dehydrogenase, Chain A, domain 1"/>
    <property type="match status" value="1"/>
</dbReference>
<feature type="active site" evidence="8">
    <location>
        <position position="789"/>
    </location>
</feature>
<keyword evidence="3 13" id="KW-0560">Oxidoreductase</keyword>
<comment type="catalytic activity">
    <reaction evidence="6">
        <text>L-glutamate 5-semialdehyde + NAD(+) + H2O = L-glutamate + NADH + 2 H(+)</text>
        <dbReference type="Rhea" id="RHEA:30235"/>
        <dbReference type="ChEBI" id="CHEBI:15377"/>
        <dbReference type="ChEBI" id="CHEBI:15378"/>
        <dbReference type="ChEBI" id="CHEBI:29985"/>
        <dbReference type="ChEBI" id="CHEBI:57540"/>
        <dbReference type="ChEBI" id="CHEBI:57945"/>
        <dbReference type="ChEBI" id="CHEBI:58066"/>
        <dbReference type="EC" id="1.2.1.88"/>
    </reaction>
</comment>
<dbReference type="AlphaFoldDB" id="A0A4Y6Q165"/>
<dbReference type="Proteomes" id="UP000315995">
    <property type="component" value="Chromosome"/>
</dbReference>
<proteinExistence type="inferred from homology"/>
<dbReference type="Gene3D" id="3.20.20.220">
    <property type="match status" value="1"/>
</dbReference>
<dbReference type="GO" id="GO:0010133">
    <property type="term" value="P:L-proline catabolic process to L-glutamate"/>
    <property type="evidence" value="ECO:0007669"/>
    <property type="project" value="UniProtKB-UniPathway"/>
</dbReference>
<evidence type="ECO:0000256" key="3">
    <source>
        <dbReference type="ARBA" id="ARBA00023002"/>
    </source>
</evidence>
<organism evidence="13 14">
    <name type="scientific">Persicimonas caeni</name>
    <dbReference type="NCBI Taxonomy" id="2292766"/>
    <lineage>
        <taxon>Bacteria</taxon>
        <taxon>Deltaproteobacteria</taxon>
        <taxon>Bradymonadales</taxon>
        <taxon>Bradymonadaceae</taxon>
        <taxon>Persicimonas</taxon>
    </lineage>
</organism>
<dbReference type="InterPro" id="IPR016160">
    <property type="entry name" value="Ald_DH_CS_CYS"/>
</dbReference>
<sequence length="994" mass="110964">MARASEKQIKKLGEEIFSRMKGEKPSVFKKDWWSGKMMDWSMKDEAFKVEMFRFVDVFPTLKDHVQVAEHLQEYFCRPGQDFPSSFQWGLSKVKPDSWVAKKAAGQIEKQIHGMASKFIAGTDASEAIGGLREMWDSGLCFTLDLLGEATVSEKEAHDYLERYNEILDTLIAETAGWPEQPALEKSAWGRIPRVNVSVKISSLYSQLDAIDFDGSIEATKERLRPLFRKAKEHGAFINIDMESYKHKDLTIAIFKSLLEEPEFADFEHAGIVMQAYLKDAEDDVKALCKWAKKRKTPITVRLVKGAYWDYETIHSQQEGWENPVFSKKWQTDQSYENCTEILLDYHKYIRTAIGSHNVRSIAHAMAYADAKRLDKSAIEFQMLYGMAEPMKAAVSSMGYRLRDYVPIGEIIPGMAYLVRRLLENTSNESWLKMSFADGKSIDELLSAPEPPEGQVAADGGAPPHKQPITEHGFRNEPMRDFAHASDRERFQGALETVRGRLGMEYPLVINNEDVATSRSMKSVNPSRTDQLVGTVAVADIEHADQAIRAAWAAKDAWADTDPSERAEYLFKLADKMREWRDELAGWMVFEVGKNWREADADVCEAIDFCEYYGREMKRLAEPQRLGHIPGELNLMWYQPRGVAAIIAPWNFPLAILTGMTVAAAVTGNTVIMKPAEQSSVIAAKLMELCRSVGFPPGVINYLPGIGEEVGEHLVQSPYTHIIAFTGSMQVGLDIIRKAGDTDPTKQQRVKKVVCEMGGKNAIIVDADADLDEAVQGVIQSAFGFQGQKCSACSRAIVLASCYDEFKERVVEATRSLVIGPSDDPANRIGPVVDGDACNKINSYIEIGRQEGDLLISREVPEGGCFVGPTVVEGITPEHRLAHEEIFGPVLALMKAEDFDEALEIANGTRYALTGGVYSRSPMNIEKARAQFKVGNLYINQKCTGALVYRQPFGGFKMSGVGSKAGGPDYLLQFMEPRAVTENTMRRGFAPDELL</sequence>
<dbReference type="InterPro" id="IPR015590">
    <property type="entry name" value="Aldehyde_DH_dom"/>
</dbReference>
<dbReference type="GO" id="GO:0009898">
    <property type="term" value="C:cytoplasmic side of plasma membrane"/>
    <property type="evidence" value="ECO:0007669"/>
    <property type="project" value="TreeGrafter"/>
</dbReference>
<dbReference type="NCBIfam" id="NF002852">
    <property type="entry name" value="PRK03137.1"/>
    <property type="match status" value="1"/>
</dbReference>
<dbReference type="Pfam" id="PF18083">
    <property type="entry name" value="PutA_N"/>
    <property type="match status" value="1"/>
</dbReference>
<dbReference type="EMBL" id="CP041186">
    <property type="protein sequence ID" value="QDG53725.1"/>
    <property type="molecule type" value="Genomic_DNA"/>
</dbReference>
<reference evidence="13 14" key="1">
    <citation type="submission" date="2019-06" db="EMBL/GenBank/DDBJ databases">
        <title>Persicimonas caeni gen. nov., sp. nov., a predatory bacterium isolated from solar saltern.</title>
        <authorList>
            <person name="Wang S."/>
        </authorList>
    </citation>
    <scope>NUCLEOTIDE SEQUENCE [LARGE SCALE GENOMIC DNA]</scope>
    <source>
        <strain evidence="13 14">YN101</strain>
    </source>
</reference>
<keyword evidence="14" id="KW-1185">Reference proteome</keyword>
<comment type="similarity">
    <text evidence="7">Belongs to the aldehyde dehydrogenase family. RocA subfamily.</text>
</comment>
<dbReference type="InterPro" id="IPR016162">
    <property type="entry name" value="Ald_DH_N"/>
</dbReference>
<gene>
    <name evidence="13" type="primary">pruA</name>
    <name evidence="13" type="ORF">FIV42_24165</name>
</gene>
<dbReference type="GO" id="GO:0003842">
    <property type="term" value="F:L-glutamate gamma-semialdehyde dehydrogenase activity"/>
    <property type="evidence" value="ECO:0007669"/>
    <property type="project" value="UniProtKB-EC"/>
</dbReference>
<protein>
    <recommendedName>
        <fullName evidence="5">L-glutamate gamma-semialdehyde dehydrogenase</fullName>
        <ecNumber evidence="2">1.2.1.88</ecNumber>
    </recommendedName>
    <alternativeName>
        <fullName evidence="5">L-glutamate gamma-semialdehyde dehydrogenase</fullName>
    </alternativeName>
</protein>
<evidence type="ECO:0000256" key="6">
    <source>
        <dbReference type="ARBA" id="ARBA00048142"/>
    </source>
</evidence>
<accession>A0A5B8YF80</accession>
<dbReference type="Gene3D" id="3.40.309.10">
    <property type="entry name" value="Aldehyde Dehydrogenase, Chain A, domain 2"/>
    <property type="match status" value="1"/>
</dbReference>
<evidence type="ECO:0000256" key="2">
    <source>
        <dbReference type="ARBA" id="ARBA00012884"/>
    </source>
</evidence>
<evidence type="ECO:0000259" key="12">
    <source>
        <dbReference type="Pfam" id="PF18083"/>
    </source>
</evidence>
<feature type="region of interest" description="Disordered" evidence="9">
    <location>
        <begin position="448"/>
        <end position="472"/>
    </location>
</feature>
<evidence type="ECO:0000256" key="5">
    <source>
        <dbReference type="ARBA" id="ARBA00032259"/>
    </source>
</evidence>
<dbReference type="InterPro" id="IPR025703">
    <property type="entry name" value="Bifunct_PutA"/>
</dbReference>
<dbReference type="InterPro" id="IPR050485">
    <property type="entry name" value="Proline_metab_enzyme"/>
</dbReference>
<evidence type="ECO:0000256" key="4">
    <source>
        <dbReference type="ARBA" id="ARBA00023027"/>
    </source>
</evidence>
<dbReference type="SUPFAM" id="SSF51730">
    <property type="entry name" value="FAD-linked oxidoreductase"/>
    <property type="match status" value="1"/>
</dbReference>
<evidence type="ECO:0000256" key="1">
    <source>
        <dbReference type="ARBA" id="ARBA00004786"/>
    </source>
</evidence>
<feature type="active site" evidence="8">
    <location>
        <position position="755"/>
    </location>
</feature>
<evidence type="ECO:0000256" key="9">
    <source>
        <dbReference type="SAM" id="MobiDB-lite"/>
    </source>
</evidence>
<feature type="domain" description="Aldehyde dehydrogenase" evidence="10">
    <location>
        <begin position="517"/>
        <end position="979"/>
    </location>
</feature>
<dbReference type="PANTHER" id="PTHR42862:SF1">
    <property type="entry name" value="DELTA-1-PYRROLINE-5-CARBOXYLATE DEHYDROGENASE 2, ISOFORM A-RELATED"/>
    <property type="match status" value="1"/>
</dbReference>
<dbReference type="EC" id="1.2.1.88" evidence="2"/>
<accession>A0A4Y6Q165</accession>
<dbReference type="InterPro" id="IPR016163">
    <property type="entry name" value="Ald_DH_C"/>
</dbReference>
<dbReference type="GO" id="GO:0003700">
    <property type="term" value="F:DNA-binding transcription factor activity"/>
    <property type="evidence" value="ECO:0007669"/>
    <property type="project" value="InterPro"/>
</dbReference>
<dbReference type="InterPro" id="IPR029041">
    <property type="entry name" value="FAD-linked_oxidoreductase-like"/>
</dbReference>
<dbReference type="FunFam" id="3.40.605.10:FF:000045">
    <property type="entry name" value="1-pyrroline-5-carboxylate dehydrogenase 1"/>
    <property type="match status" value="1"/>
</dbReference>
<dbReference type="SUPFAM" id="SSF53720">
    <property type="entry name" value="ALDH-like"/>
    <property type="match status" value="1"/>
</dbReference>
<dbReference type="Pfam" id="PF00171">
    <property type="entry name" value="Aldedh"/>
    <property type="match status" value="1"/>
</dbReference>
<keyword evidence="4" id="KW-0520">NAD</keyword>
<feature type="domain" description="Proline utilization A N-terminal" evidence="12">
    <location>
        <begin position="6"/>
        <end position="118"/>
    </location>
</feature>
<dbReference type="PIRSF" id="PIRSF000197">
    <property type="entry name" value="Bifunct_PutA"/>
    <property type="match status" value="1"/>
</dbReference>
<dbReference type="Pfam" id="PF01619">
    <property type="entry name" value="Pro_dh"/>
    <property type="match status" value="1"/>
</dbReference>
<evidence type="ECO:0000256" key="8">
    <source>
        <dbReference type="PIRSR" id="PIRSR000197-1"/>
    </source>
</evidence>
<dbReference type="UniPathway" id="UPA00261">
    <property type="reaction ID" value="UER00373"/>
</dbReference>
<dbReference type="PROSITE" id="PS00070">
    <property type="entry name" value="ALDEHYDE_DEHYDR_CYS"/>
    <property type="match status" value="1"/>
</dbReference>
<dbReference type="NCBIfam" id="TIGR01237">
    <property type="entry name" value="D1pyr5carbox2"/>
    <property type="match status" value="1"/>
</dbReference>
<dbReference type="InterPro" id="IPR002872">
    <property type="entry name" value="Proline_DH_dom"/>
</dbReference>